<dbReference type="Pfam" id="PF10782">
    <property type="entry name" value="zf-C2HCIx2C"/>
    <property type="match status" value="1"/>
</dbReference>
<accession>A0A316D2G8</accession>
<protein>
    <submittedName>
        <fullName evidence="1">Uncharacterized protein DUF2602</fullName>
    </submittedName>
</protein>
<organism evidence="1 2">
    <name type="scientific">Tumebacillus permanentifrigoris</name>
    <dbReference type="NCBI Taxonomy" id="378543"/>
    <lineage>
        <taxon>Bacteria</taxon>
        <taxon>Bacillati</taxon>
        <taxon>Bacillota</taxon>
        <taxon>Bacilli</taxon>
        <taxon>Bacillales</taxon>
        <taxon>Alicyclobacillaceae</taxon>
        <taxon>Tumebacillus</taxon>
    </lineage>
</organism>
<reference evidence="1 2" key="1">
    <citation type="submission" date="2018-05" db="EMBL/GenBank/DDBJ databases">
        <title>Genomic Encyclopedia of Type Strains, Phase IV (KMG-IV): sequencing the most valuable type-strain genomes for metagenomic binning, comparative biology and taxonomic classification.</title>
        <authorList>
            <person name="Goeker M."/>
        </authorList>
    </citation>
    <scope>NUCLEOTIDE SEQUENCE [LARGE SCALE GENOMIC DNA]</scope>
    <source>
        <strain evidence="1 2">DSM 18773</strain>
    </source>
</reference>
<proteinExistence type="predicted"/>
<dbReference type="Proteomes" id="UP000245634">
    <property type="component" value="Unassembled WGS sequence"/>
</dbReference>
<evidence type="ECO:0000313" key="1">
    <source>
        <dbReference type="EMBL" id="PWK05082.1"/>
    </source>
</evidence>
<dbReference type="AlphaFoldDB" id="A0A316D2G8"/>
<dbReference type="EMBL" id="QGGL01000027">
    <property type="protein sequence ID" value="PWK05082.1"/>
    <property type="molecule type" value="Genomic_DNA"/>
</dbReference>
<dbReference type="RefSeq" id="WP_109691285.1">
    <property type="nucleotide sequence ID" value="NZ_QGGL01000027.1"/>
</dbReference>
<name>A0A316D2G8_9BACL</name>
<dbReference type="InterPro" id="IPR019718">
    <property type="entry name" value="DUF2602"/>
</dbReference>
<evidence type="ECO:0000313" key="2">
    <source>
        <dbReference type="Proteomes" id="UP000245634"/>
    </source>
</evidence>
<gene>
    <name evidence="1" type="ORF">C7459_12714</name>
</gene>
<sequence>MNSLLAERRRVLNEIDRVQQQFCVGCTRFKPVGRESKESWCQQNCVVTFQFEEIGERLVELSAIRRQGKGVTIHELQLRNSYRGT</sequence>
<comment type="caution">
    <text evidence="1">The sequence shown here is derived from an EMBL/GenBank/DDBJ whole genome shotgun (WGS) entry which is preliminary data.</text>
</comment>
<keyword evidence="2" id="KW-1185">Reference proteome</keyword>